<feature type="active site" evidence="6">
    <location>
        <position position="262"/>
    </location>
</feature>
<dbReference type="EMBL" id="JBAMIC010000001">
    <property type="protein sequence ID" value="KAK7116548.1"/>
    <property type="molecule type" value="Genomic_DNA"/>
</dbReference>
<sequence>MSFPEPIRDVQVKYTQLFINNEFVNAESGKTFPTINPATGKPIVQLQEADKADVEKAVAAAKEAFKLGSPWRRMDASRRGVLLNKFADLMEQNIAELASLEVLDNGKPFKAAVFDMFFAIQVVRYYAGWSDKIHGKSIPINGDYVCYTRHEPVGICAQIIPWNYPAVMFVWKFAPALAAGNVVIIKPAEQTPLSAIFLASLVKEVGFPDGVVAVLPGYGPTAGAALTGHKDINKVAFTGSTEIGQIIMQAAGESNLKRTTLELGGKSPAIFLDDVDIDSAVEQAQEACMTNMGQCCVAGTRTFVHEKIYDEFVKKSAALAAKRTVGDPFDPNTINGPQIDEEQFTKILGMIEKGKKEGAKVEAGGDRWGKEGYFVQPTVFSHVTDSMCIAQDEIFGPVQQLLKFSSVDEAIERANSTNYGLGAAVFTNDINKAMMFANGVRAGTVWVNCYNAVTPQAPFGGFKMSGIGRELGEYGLQQYVEVKNVVIKIPQKNS</sequence>
<evidence type="ECO:0000256" key="2">
    <source>
        <dbReference type="ARBA" id="ARBA00022613"/>
    </source>
</evidence>
<evidence type="ECO:0000313" key="9">
    <source>
        <dbReference type="EMBL" id="KAK7116548.1"/>
    </source>
</evidence>
<dbReference type="Gene3D" id="3.40.605.10">
    <property type="entry name" value="Aldehyde Dehydrogenase, Chain A, domain 1"/>
    <property type="match status" value="1"/>
</dbReference>
<evidence type="ECO:0000256" key="4">
    <source>
        <dbReference type="ARBA" id="ARBA00053286"/>
    </source>
</evidence>
<dbReference type="InterPro" id="IPR015590">
    <property type="entry name" value="Aldehyde_DH_dom"/>
</dbReference>
<evidence type="ECO:0000256" key="1">
    <source>
        <dbReference type="ARBA" id="ARBA00009986"/>
    </source>
</evidence>
<proteinExistence type="inferred from homology"/>
<dbReference type="Pfam" id="PF00171">
    <property type="entry name" value="Aldedh"/>
    <property type="match status" value="1"/>
</dbReference>
<comment type="similarity">
    <text evidence="1 7">Belongs to the aldehyde dehydrogenase family.</text>
</comment>
<comment type="caution">
    <text evidence="9">The sequence shown here is derived from an EMBL/GenBank/DDBJ whole genome shotgun (WGS) entry which is preliminary data.</text>
</comment>
<evidence type="ECO:0000256" key="7">
    <source>
        <dbReference type="RuleBase" id="RU003345"/>
    </source>
</evidence>
<evidence type="ECO:0000256" key="5">
    <source>
        <dbReference type="ARBA" id="ARBA00068070"/>
    </source>
</evidence>
<dbReference type="InterPro" id="IPR029510">
    <property type="entry name" value="Ald_DH_CS_GLU"/>
</dbReference>
<dbReference type="InterPro" id="IPR016162">
    <property type="entry name" value="Ald_DH_N"/>
</dbReference>
<keyword evidence="2" id="KW-0273">Eye lens protein</keyword>
<dbReference type="GO" id="GO:0005212">
    <property type="term" value="F:structural constituent of eye lens"/>
    <property type="evidence" value="ECO:0007669"/>
    <property type="project" value="UniProtKB-KW"/>
</dbReference>
<keyword evidence="10" id="KW-1185">Reference proteome</keyword>
<dbReference type="PROSITE" id="PS00687">
    <property type="entry name" value="ALDEHYDE_DEHYDR_GLU"/>
    <property type="match status" value="1"/>
</dbReference>
<evidence type="ECO:0000259" key="8">
    <source>
        <dbReference type="Pfam" id="PF00171"/>
    </source>
</evidence>
<dbReference type="CDD" id="cd07141">
    <property type="entry name" value="ALDH_F1AB_F2_RALDH1"/>
    <property type="match status" value="1"/>
</dbReference>
<dbReference type="Proteomes" id="UP001374579">
    <property type="component" value="Unassembled WGS sequence"/>
</dbReference>
<dbReference type="InterPro" id="IPR016161">
    <property type="entry name" value="Ald_DH/histidinol_DH"/>
</dbReference>
<dbReference type="FunFam" id="3.40.605.10:FF:000050">
    <property type="entry name" value="Aldehyde dehydrogenase, mitochondrial"/>
    <property type="match status" value="1"/>
</dbReference>
<gene>
    <name evidence="9" type="ORF">V1264_002210</name>
</gene>
<dbReference type="FunFam" id="3.40.605.10:FF:000026">
    <property type="entry name" value="Aldehyde dehydrogenase, putative"/>
    <property type="match status" value="1"/>
</dbReference>
<evidence type="ECO:0000313" key="10">
    <source>
        <dbReference type="Proteomes" id="UP001374579"/>
    </source>
</evidence>
<dbReference type="FunFam" id="3.40.309.10:FF:000001">
    <property type="entry name" value="Mitochondrial aldehyde dehydrogenase 2"/>
    <property type="match status" value="1"/>
</dbReference>
<dbReference type="PANTHER" id="PTHR11699">
    <property type="entry name" value="ALDEHYDE DEHYDROGENASE-RELATED"/>
    <property type="match status" value="1"/>
</dbReference>
<comment type="function">
    <text evidence="4">Omega-crystallins are structural components of squids and octopi eye lens. Contains relatively little if any DHAL activity.</text>
</comment>
<name>A0AAN9C453_9CAEN</name>
<dbReference type="GO" id="GO:0016620">
    <property type="term" value="F:oxidoreductase activity, acting on the aldehyde or oxo group of donors, NAD or NADP as acceptor"/>
    <property type="evidence" value="ECO:0007669"/>
    <property type="project" value="InterPro"/>
</dbReference>
<organism evidence="9 10">
    <name type="scientific">Littorina saxatilis</name>
    <dbReference type="NCBI Taxonomy" id="31220"/>
    <lineage>
        <taxon>Eukaryota</taxon>
        <taxon>Metazoa</taxon>
        <taxon>Spiralia</taxon>
        <taxon>Lophotrochozoa</taxon>
        <taxon>Mollusca</taxon>
        <taxon>Gastropoda</taxon>
        <taxon>Caenogastropoda</taxon>
        <taxon>Littorinimorpha</taxon>
        <taxon>Littorinoidea</taxon>
        <taxon>Littorinidae</taxon>
        <taxon>Littorina</taxon>
    </lineage>
</organism>
<protein>
    <recommendedName>
        <fullName evidence="5">Omega-crystallin</fullName>
    </recommendedName>
</protein>
<dbReference type="SUPFAM" id="SSF53720">
    <property type="entry name" value="ALDH-like"/>
    <property type="match status" value="1"/>
</dbReference>
<dbReference type="InterPro" id="IPR016163">
    <property type="entry name" value="Ald_DH_C"/>
</dbReference>
<dbReference type="Gene3D" id="3.40.309.10">
    <property type="entry name" value="Aldehyde Dehydrogenase, Chain A, domain 2"/>
    <property type="match status" value="1"/>
</dbReference>
<reference evidence="9 10" key="1">
    <citation type="submission" date="2024-02" db="EMBL/GenBank/DDBJ databases">
        <title>Chromosome-scale genome assembly of the rough periwinkle Littorina saxatilis.</title>
        <authorList>
            <person name="De Jode A."/>
            <person name="Faria R."/>
            <person name="Formenti G."/>
            <person name="Sims Y."/>
            <person name="Smith T.P."/>
            <person name="Tracey A."/>
            <person name="Wood J.M.D."/>
            <person name="Zagrodzka Z.B."/>
            <person name="Johannesson K."/>
            <person name="Butlin R.K."/>
            <person name="Leder E.H."/>
        </authorList>
    </citation>
    <scope>NUCLEOTIDE SEQUENCE [LARGE SCALE GENOMIC DNA]</scope>
    <source>
        <strain evidence="9">Snail1</strain>
        <tissue evidence="9">Muscle</tissue>
    </source>
</reference>
<keyword evidence="3 7" id="KW-0560">Oxidoreductase</keyword>
<accession>A0AAN9C453</accession>
<evidence type="ECO:0000256" key="3">
    <source>
        <dbReference type="ARBA" id="ARBA00023002"/>
    </source>
</evidence>
<feature type="domain" description="Aldehyde dehydrogenase" evidence="8">
    <location>
        <begin position="23"/>
        <end position="485"/>
    </location>
</feature>
<evidence type="ECO:0000256" key="6">
    <source>
        <dbReference type="PROSITE-ProRule" id="PRU10007"/>
    </source>
</evidence>
<dbReference type="AlphaFoldDB" id="A0AAN9C453"/>